<gene>
    <name evidence="1" type="ORF">TVAG_257740</name>
</gene>
<reference evidence="1" key="1">
    <citation type="submission" date="2006-10" db="EMBL/GenBank/DDBJ databases">
        <authorList>
            <person name="Amadeo P."/>
            <person name="Zhao Q."/>
            <person name="Wortman J."/>
            <person name="Fraser-Liggett C."/>
            <person name="Carlton J."/>
        </authorList>
    </citation>
    <scope>NUCLEOTIDE SEQUENCE</scope>
    <source>
        <strain evidence="1">G3</strain>
    </source>
</reference>
<dbReference type="EMBL" id="DS113609">
    <property type="protein sequence ID" value="EAY00220.1"/>
    <property type="molecule type" value="Genomic_DNA"/>
</dbReference>
<accession>A2F4F5</accession>
<name>A2F4F5_TRIV3</name>
<protein>
    <submittedName>
        <fullName evidence="1">Tubulin alpha-13 chain, putative</fullName>
    </submittedName>
</protein>
<dbReference type="RefSeq" id="XP_001313149.1">
    <property type="nucleotide sequence ID" value="XM_001313148.1"/>
</dbReference>
<evidence type="ECO:0000313" key="1">
    <source>
        <dbReference type="EMBL" id="EAY00220.1"/>
    </source>
</evidence>
<sequence length="60" mass="6769">MSINYQPSTGVPSGHLAKVQRCWVWKKLNSQKLALLEKDYDDVAAETVEDGNEEEDGDEM</sequence>
<dbReference type="InParanoid" id="A2F4F5"/>
<proteinExistence type="predicted"/>
<dbReference type="AlphaFoldDB" id="A2F4F5"/>
<dbReference type="VEuPathDB" id="TrichDB:TVAGG3_1031320"/>
<reference evidence="1" key="2">
    <citation type="journal article" date="2007" name="Science">
        <title>Draft genome sequence of the sexually transmitted pathogen Trichomonas vaginalis.</title>
        <authorList>
            <person name="Carlton J.M."/>
            <person name="Hirt R.P."/>
            <person name="Silva J.C."/>
            <person name="Delcher A.L."/>
            <person name="Schatz M."/>
            <person name="Zhao Q."/>
            <person name="Wortman J.R."/>
            <person name="Bidwell S.L."/>
            <person name="Alsmark U.C.M."/>
            <person name="Besteiro S."/>
            <person name="Sicheritz-Ponten T."/>
            <person name="Noel C.J."/>
            <person name="Dacks J.B."/>
            <person name="Foster P.G."/>
            <person name="Simillion C."/>
            <person name="Van de Peer Y."/>
            <person name="Miranda-Saavedra D."/>
            <person name="Barton G.J."/>
            <person name="Westrop G.D."/>
            <person name="Mueller S."/>
            <person name="Dessi D."/>
            <person name="Fiori P.L."/>
            <person name="Ren Q."/>
            <person name="Paulsen I."/>
            <person name="Zhang H."/>
            <person name="Bastida-Corcuera F.D."/>
            <person name="Simoes-Barbosa A."/>
            <person name="Brown M.T."/>
            <person name="Hayes R.D."/>
            <person name="Mukherjee M."/>
            <person name="Okumura C.Y."/>
            <person name="Schneider R."/>
            <person name="Smith A.J."/>
            <person name="Vanacova S."/>
            <person name="Villalvazo M."/>
            <person name="Haas B.J."/>
            <person name="Pertea M."/>
            <person name="Feldblyum T.V."/>
            <person name="Utterback T.R."/>
            <person name="Shu C.L."/>
            <person name="Osoegawa K."/>
            <person name="de Jong P.J."/>
            <person name="Hrdy I."/>
            <person name="Horvathova L."/>
            <person name="Zubacova Z."/>
            <person name="Dolezal P."/>
            <person name="Malik S.B."/>
            <person name="Logsdon J.M. Jr."/>
            <person name="Henze K."/>
            <person name="Gupta A."/>
            <person name="Wang C.C."/>
            <person name="Dunne R.L."/>
            <person name="Upcroft J.A."/>
            <person name="Upcroft P."/>
            <person name="White O."/>
            <person name="Salzberg S.L."/>
            <person name="Tang P."/>
            <person name="Chiu C.-H."/>
            <person name="Lee Y.-S."/>
            <person name="Embley T.M."/>
            <person name="Coombs G.H."/>
            <person name="Mottram J.C."/>
            <person name="Tachezy J."/>
            <person name="Fraser-Liggett C.M."/>
            <person name="Johnson P.J."/>
        </authorList>
    </citation>
    <scope>NUCLEOTIDE SEQUENCE [LARGE SCALE GENOMIC DNA]</scope>
    <source>
        <strain evidence="1">G3</strain>
    </source>
</reference>
<dbReference type="KEGG" id="tva:4758039"/>
<dbReference type="Proteomes" id="UP000001542">
    <property type="component" value="Unassembled WGS sequence"/>
</dbReference>
<organism evidence="1 2">
    <name type="scientific">Trichomonas vaginalis (strain ATCC PRA-98 / G3)</name>
    <dbReference type="NCBI Taxonomy" id="412133"/>
    <lineage>
        <taxon>Eukaryota</taxon>
        <taxon>Metamonada</taxon>
        <taxon>Parabasalia</taxon>
        <taxon>Trichomonadida</taxon>
        <taxon>Trichomonadidae</taxon>
        <taxon>Trichomonas</taxon>
    </lineage>
</organism>
<keyword evidence="2" id="KW-1185">Reference proteome</keyword>
<evidence type="ECO:0000313" key="2">
    <source>
        <dbReference type="Proteomes" id="UP000001542"/>
    </source>
</evidence>